<dbReference type="CDD" id="cd06354">
    <property type="entry name" value="PBP1_PrnA-like"/>
    <property type="match status" value="1"/>
</dbReference>
<gene>
    <name evidence="9" type="primary">bmpA</name>
    <name evidence="9" type="ORF">GCM10010171_17210</name>
</gene>
<keyword evidence="4" id="KW-0732">Signal</keyword>
<evidence type="ECO:0000256" key="5">
    <source>
        <dbReference type="ARBA" id="ARBA00023136"/>
    </source>
</evidence>
<sequence length="388" mass="39894">MGHGGRSARGAFVPAGTVPRIAKSRPGYPRASRKEKALRRMRGVRLAAGLFALGIGLASCASDTQPGGDGGTSGAPAPSTVKVGLAYDIGGRGDQSFNDSAARGLDKAKSEFGVEVTELEAAQGETDAQKEDRLRQLAESGHNVIIAVGFAYEKALSAAAADYPEAKFAIIDSAAPEAANVANLTFAEHEGSFLVGVVAGLKSKTGNVGFIGGVNTPLIQKFEVGFEQGVKAVKPDATVQVKYLTQPPDFTGFNDPAKGTTAANGMLDAGADVIYPAAGGSGAGAFEAAKAKGAMGIGVDSDQYNLPALANVKDVIITSMVKNVDVAVYDFIKAVKDGQFKSGLQVYDLASGGVSFATSGGKIDDIVPQVEEYKEKIVSGEIQVKDTK</sequence>
<comment type="similarity">
    <text evidence="2">Belongs to the BMP lipoprotein family.</text>
</comment>
<organism evidence="9 10">
    <name type="scientific">Actinokineospora fastidiosa</name>
    <dbReference type="NCBI Taxonomy" id="1816"/>
    <lineage>
        <taxon>Bacteria</taxon>
        <taxon>Bacillati</taxon>
        <taxon>Actinomycetota</taxon>
        <taxon>Actinomycetes</taxon>
        <taxon>Pseudonocardiales</taxon>
        <taxon>Pseudonocardiaceae</taxon>
        <taxon>Actinokineospora</taxon>
    </lineage>
</organism>
<evidence type="ECO:0000313" key="9">
    <source>
        <dbReference type="EMBL" id="GGS24589.1"/>
    </source>
</evidence>
<evidence type="ECO:0000259" key="8">
    <source>
        <dbReference type="Pfam" id="PF02608"/>
    </source>
</evidence>
<evidence type="ECO:0000256" key="7">
    <source>
        <dbReference type="SAM" id="MobiDB-lite"/>
    </source>
</evidence>
<name>A0A918G9I7_9PSEU</name>
<accession>A0A918G9I7</accession>
<dbReference type="GO" id="GO:0005886">
    <property type="term" value="C:plasma membrane"/>
    <property type="evidence" value="ECO:0007669"/>
    <property type="project" value="UniProtKB-SubCell"/>
</dbReference>
<evidence type="ECO:0000256" key="4">
    <source>
        <dbReference type="ARBA" id="ARBA00022729"/>
    </source>
</evidence>
<dbReference type="Pfam" id="PF02608">
    <property type="entry name" value="Bmp"/>
    <property type="match status" value="1"/>
</dbReference>
<evidence type="ECO:0000256" key="6">
    <source>
        <dbReference type="ARBA" id="ARBA00023288"/>
    </source>
</evidence>
<comment type="subcellular location">
    <subcellularLocation>
        <location evidence="1">Cell membrane</location>
        <topology evidence="1">Lipid-anchor</topology>
    </subcellularLocation>
</comment>
<evidence type="ECO:0000256" key="3">
    <source>
        <dbReference type="ARBA" id="ARBA00022475"/>
    </source>
</evidence>
<dbReference type="PANTHER" id="PTHR34296">
    <property type="entry name" value="TRANSCRIPTIONAL ACTIVATOR PROTEIN MED"/>
    <property type="match status" value="1"/>
</dbReference>
<comment type="caution">
    <text evidence="9">The sequence shown here is derived from an EMBL/GenBank/DDBJ whole genome shotgun (WGS) entry which is preliminary data.</text>
</comment>
<keyword evidence="6" id="KW-0449">Lipoprotein</keyword>
<feature type="region of interest" description="Disordered" evidence="7">
    <location>
        <begin position="1"/>
        <end position="34"/>
    </location>
</feature>
<keyword evidence="5" id="KW-0472">Membrane</keyword>
<dbReference type="SUPFAM" id="SSF53822">
    <property type="entry name" value="Periplasmic binding protein-like I"/>
    <property type="match status" value="1"/>
</dbReference>
<dbReference type="InterPro" id="IPR003760">
    <property type="entry name" value="PnrA-like"/>
</dbReference>
<protein>
    <submittedName>
        <fullName evidence="9">BMP family ABC transporter substrate-binding protein</fullName>
    </submittedName>
</protein>
<evidence type="ECO:0000256" key="2">
    <source>
        <dbReference type="ARBA" id="ARBA00008610"/>
    </source>
</evidence>
<reference evidence="9" key="2">
    <citation type="submission" date="2020-09" db="EMBL/GenBank/DDBJ databases">
        <authorList>
            <person name="Sun Q."/>
            <person name="Ohkuma M."/>
        </authorList>
    </citation>
    <scope>NUCLEOTIDE SEQUENCE</scope>
    <source>
        <strain evidence="9">JCM 3276</strain>
    </source>
</reference>
<dbReference type="InterPro" id="IPR028082">
    <property type="entry name" value="Peripla_BP_I"/>
</dbReference>
<evidence type="ECO:0000256" key="1">
    <source>
        <dbReference type="ARBA" id="ARBA00004193"/>
    </source>
</evidence>
<dbReference type="InterPro" id="IPR050957">
    <property type="entry name" value="BMP_lipoprotein"/>
</dbReference>
<proteinExistence type="inferred from homology"/>
<reference evidence="9" key="1">
    <citation type="journal article" date="2014" name="Int. J. Syst. Evol. Microbiol.">
        <title>Complete genome sequence of Corynebacterium casei LMG S-19264T (=DSM 44701T), isolated from a smear-ripened cheese.</title>
        <authorList>
            <consortium name="US DOE Joint Genome Institute (JGI-PGF)"/>
            <person name="Walter F."/>
            <person name="Albersmeier A."/>
            <person name="Kalinowski J."/>
            <person name="Ruckert C."/>
        </authorList>
    </citation>
    <scope>NUCLEOTIDE SEQUENCE</scope>
    <source>
        <strain evidence="9">JCM 3276</strain>
    </source>
</reference>
<evidence type="ECO:0000313" key="10">
    <source>
        <dbReference type="Proteomes" id="UP000660680"/>
    </source>
</evidence>
<dbReference type="Gene3D" id="3.40.50.2300">
    <property type="match status" value="2"/>
</dbReference>
<keyword evidence="10" id="KW-1185">Reference proteome</keyword>
<dbReference type="Proteomes" id="UP000660680">
    <property type="component" value="Unassembled WGS sequence"/>
</dbReference>
<dbReference type="AlphaFoldDB" id="A0A918G9I7"/>
<dbReference type="EMBL" id="BMRB01000001">
    <property type="protein sequence ID" value="GGS24589.1"/>
    <property type="molecule type" value="Genomic_DNA"/>
</dbReference>
<feature type="domain" description="ABC transporter substrate-binding protein PnrA-like" evidence="8">
    <location>
        <begin position="88"/>
        <end position="388"/>
    </location>
</feature>
<dbReference type="PANTHER" id="PTHR34296:SF2">
    <property type="entry name" value="ABC TRANSPORTER GUANOSINE-BINDING PROTEIN NUPN"/>
    <property type="match status" value="1"/>
</dbReference>
<keyword evidence="3" id="KW-1003">Cell membrane</keyword>